<dbReference type="GO" id="GO:0034087">
    <property type="term" value="P:establishment of mitotic sister chromatid cohesion"/>
    <property type="evidence" value="ECO:0007669"/>
    <property type="project" value="TreeGrafter"/>
</dbReference>
<organism evidence="4 5">
    <name type="scientific">Coemansia asiatica</name>
    <dbReference type="NCBI Taxonomy" id="1052880"/>
    <lineage>
        <taxon>Eukaryota</taxon>
        <taxon>Fungi</taxon>
        <taxon>Fungi incertae sedis</taxon>
        <taxon>Zoopagomycota</taxon>
        <taxon>Kickxellomycotina</taxon>
        <taxon>Kickxellomycetes</taxon>
        <taxon>Kickxellales</taxon>
        <taxon>Kickxellaceae</taxon>
        <taxon>Coemansia</taxon>
    </lineage>
</organism>
<reference evidence="4" key="1">
    <citation type="submission" date="2022-07" db="EMBL/GenBank/DDBJ databases">
        <title>Phylogenomic reconstructions and comparative analyses of Kickxellomycotina fungi.</title>
        <authorList>
            <person name="Reynolds N.K."/>
            <person name="Stajich J.E."/>
            <person name="Barry K."/>
            <person name="Grigoriev I.V."/>
            <person name="Crous P."/>
            <person name="Smith M.E."/>
        </authorList>
    </citation>
    <scope>NUCLEOTIDE SEQUENCE</scope>
    <source>
        <strain evidence="4">NBRC 105413</strain>
    </source>
</reference>
<dbReference type="Pfam" id="PF20168">
    <property type="entry name" value="PDS5"/>
    <property type="match status" value="1"/>
</dbReference>
<dbReference type="EMBL" id="JANBOH010000023">
    <property type="protein sequence ID" value="KAJ1647679.1"/>
    <property type="molecule type" value="Genomic_DNA"/>
</dbReference>
<evidence type="ECO:0000259" key="3">
    <source>
        <dbReference type="Pfam" id="PF12830"/>
    </source>
</evidence>
<name>A0A9W7XQZ5_9FUNG</name>
<feature type="compositionally biased region" description="Polar residues" evidence="2">
    <location>
        <begin position="91"/>
        <end position="102"/>
    </location>
</feature>
<dbReference type="GO" id="GO:0071169">
    <property type="term" value="P:establishment of protein localization to chromatin"/>
    <property type="evidence" value="ECO:0007669"/>
    <property type="project" value="TreeGrafter"/>
</dbReference>
<dbReference type="GO" id="GO:0010468">
    <property type="term" value="P:regulation of gene expression"/>
    <property type="evidence" value="ECO:0007669"/>
    <property type="project" value="InterPro"/>
</dbReference>
<dbReference type="InterPro" id="IPR024986">
    <property type="entry name" value="Nipped-B_C"/>
</dbReference>
<keyword evidence="5" id="KW-1185">Reference proteome</keyword>
<dbReference type="SUPFAM" id="SSF48371">
    <property type="entry name" value="ARM repeat"/>
    <property type="match status" value="1"/>
</dbReference>
<proteinExistence type="inferred from homology"/>
<dbReference type="PANTHER" id="PTHR21704:SF18">
    <property type="entry name" value="NIPPED-B-LIKE PROTEIN"/>
    <property type="match status" value="1"/>
</dbReference>
<protein>
    <recommendedName>
        <fullName evidence="1">Sister chromatid cohesion protein</fullName>
    </recommendedName>
</protein>
<dbReference type="Proteomes" id="UP001145021">
    <property type="component" value="Unassembled WGS sequence"/>
</dbReference>
<dbReference type="GO" id="GO:0003682">
    <property type="term" value="F:chromatin binding"/>
    <property type="evidence" value="ECO:0007669"/>
    <property type="project" value="TreeGrafter"/>
</dbReference>
<evidence type="ECO:0000256" key="1">
    <source>
        <dbReference type="RuleBase" id="RU364107"/>
    </source>
</evidence>
<dbReference type="InterPro" id="IPR011989">
    <property type="entry name" value="ARM-like"/>
</dbReference>
<dbReference type="GO" id="GO:0061775">
    <property type="term" value="F:cohesin loader activity"/>
    <property type="evidence" value="ECO:0007669"/>
    <property type="project" value="InterPro"/>
</dbReference>
<feature type="region of interest" description="Disordered" evidence="2">
    <location>
        <begin position="83"/>
        <end position="115"/>
    </location>
</feature>
<feature type="compositionally biased region" description="Low complexity" evidence="2">
    <location>
        <begin position="687"/>
        <end position="712"/>
    </location>
</feature>
<gene>
    <name evidence="4" type="primary">SCC2</name>
    <name evidence="4" type="ORF">LPJ64_000984</name>
</gene>
<keyword evidence="1" id="KW-0131">Cell cycle</keyword>
<dbReference type="GO" id="GO:1990414">
    <property type="term" value="P:replication-born double-strand break repair via sister chromatid exchange"/>
    <property type="evidence" value="ECO:0007669"/>
    <property type="project" value="TreeGrafter"/>
</dbReference>
<keyword evidence="1" id="KW-0539">Nucleus</keyword>
<dbReference type="Gene3D" id="1.25.10.10">
    <property type="entry name" value="Leucine-rich Repeat Variant"/>
    <property type="match status" value="1"/>
</dbReference>
<dbReference type="CDD" id="cd23958">
    <property type="entry name" value="SCC2"/>
    <property type="match status" value="1"/>
</dbReference>
<dbReference type="PANTHER" id="PTHR21704">
    <property type="entry name" value="NIPPED-B-LIKE PROTEIN DELANGIN SCC2-RELATED"/>
    <property type="match status" value="1"/>
</dbReference>
<dbReference type="GO" id="GO:0140588">
    <property type="term" value="P:chromatin looping"/>
    <property type="evidence" value="ECO:0007669"/>
    <property type="project" value="InterPro"/>
</dbReference>
<comment type="subcellular location">
    <subcellularLocation>
        <location evidence="1">Nucleus</location>
    </subcellularLocation>
</comment>
<feature type="compositionally biased region" description="Polar residues" evidence="2">
    <location>
        <begin position="723"/>
        <end position="732"/>
    </location>
</feature>
<sequence length="1757" mass="192670">MQPIDTKVPADTRSCLRYWPMTSAVSIEVDGQTQFQGVINNRLALESDFERLSLISNEPSLQATVFDIVRDAFVSEEIQKLQRADTESSDHQPSSIDQVSDSAKQRSRLASDAKPRDVNKHTADLFDDYVTLIFQEEDTLPDLCSDGRLQYFRRIPQIHGESAVISKRAIRRIRMLLASCSADQLLQTVEDATISRLITLLISAIDAADSIGLAAMIKDGSELDKGIDLSEEFCQKLDLAFSITCLGLEAAALVVDMAATGKASKIACTSDSLHVATAFFKECLLSCIVPLLGLTPGCRLVDALTDKDLPLSNRLHAFFSTVLLVHNPVISLVGQPALTEQDIISLVFASISVTFCTSELLGRGIDANTFESIRRSAQSLLRQVFESHVEQRTWMLEEILASLIRLPIQRRTMSLYRIAGGKSVQFISVLLLKLLQGTAHSSENLTAGFESGTLSAKEYRVLFQKHKKAVETASSSTDLTVRYLIGRCVKRDSKAAGAGAGAANESEYRGILETFIDDCIVLLGHPQWPAAELVVRVYSLHMLELLDEEKTDIALKTLALDSAAQIASHIAYTQKEIKDSASILGKPVLQGITALSSVESIERFRSASSLVLEYLQSKAIGGEQTGAIPLYISSWSSMLIAALLKSRRKAALESSADNQRKSDSHDIVEAVGEEYMVTDTDSDSDSGSDSGSNSDSGSDYSSGHGSHTGSQEGSDKDSDYQEKSSFTANGSNKSHRSEKNSKARLGLAIERRKAIVACLRDYMVIAHRSTRAMPHNLTYASASDTAKSLVCLLPLYRSFDMLLTRVTMALGASQVTLRSKALRALNQIASQRASVLYQKNVKYAINHRLQDSSPQVREAAIDLIGKHISQNPELTDQYYEFVSVRVLDKGPSVRKRVLRILREIYISSTNLTQLVDIGVRILQRTGDDERSIRELANKMLQELWFTSGESTSVFEDEDGVRIEASGNIFNLLSPDSQREMLKRVRVMTGVMEAARSSDLSELMAGLFNHVTTKTTNAEAEEAMLVIRCVIDALFEQLLRSEESSTDSIADNKIALGNAAVASVDLSNTSASSAIFSTAACLRFISALSLIAPDAVGQHSELLSAYLKMTNASEEDMLYNVLCIINNTLLSIPHPSSQFLGSLESDLISLLSSSPQAILSIAVPCLCTLVEKITWNYSKLIRLFRSCALQLYREHRRIATGSATSPMSAKNLMRFIVLAGLTCRYFDFDKYRLKQSEHFKDLETIIKGTVPDFMNDMLLSFAASSLPQPVQLAAIQMLGQIYIKQPQLALEPRSRALMDKVFSQGSAGHKLQVMRNFLEFLRADSKRYAQRLKEEEGRAREVDAKALVGDTGDMSVAGVGASLMQTYLDRIIEATFLPGAITLRVCGFDVISLVLEQGLAHPLKCVPALIALGTSSDAHIRSKALKLHQDLCFKYTSFIHSRDIEGVRLAYEYQAQVRGNLEDVVGFSDSADVRDVPSRPVAYLQPLYSQLRSKRMRRNEFLTLLVKIGDYESGTGLTTTAGSAAADARDDAADDVDIPFVRFVAENLALLDYKYLDEVLHVIYQISAVIAGTGLNLYHYFETEAQSETCGTKSGAKLRLAIKGSVCVGILFTLREFLKTHYGISEARCTAYDPSDASAMRDKPVTWHTQDDSGNGGTTSQGRIMWDACNPYAVRPMSSETDFSDQRLRFRQQMAGSLAVSEESPVAGDTGSTFALGSNGDALTFAVEDGASVDPEELELLSMGVFDAEESSVAEGSI</sequence>
<keyword evidence="1" id="KW-0677">Repeat</keyword>
<dbReference type="GO" id="GO:0090694">
    <property type="term" value="C:Scc2-Scc4 cohesin loading complex"/>
    <property type="evidence" value="ECO:0007669"/>
    <property type="project" value="TreeGrafter"/>
</dbReference>
<accession>A0A9W7XQZ5</accession>
<dbReference type="InterPro" id="IPR016024">
    <property type="entry name" value="ARM-type_fold"/>
</dbReference>
<dbReference type="InterPro" id="IPR033031">
    <property type="entry name" value="Scc2/Nipped-B"/>
</dbReference>
<comment type="similarity">
    <text evidence="1">Belongs to the SCC2/Nipped-B family.</text>
</comment>
<evidence type="ECO:0000313" key="4">
    <source>
        <dbReference type="EMBL" id="KAJ1647679.1"/>
    </source>
</evidence>
<dbReference type="Pfam" id="PF12830">
    <property type="entry name" value="Nipped-B_C"/>
    <property type="match status" value="1"/>
</dbReference>
<comment type="caution">
    <text evidence="4">The sequence shown here is derived from an EMBL/GenBank/DDBJ whole genome shotgun (WGS) entry which is preliminary data.</text>
</comment>
<evidence type="ECO:0000256" key="2">
    <source>
        <dbReference type="SAM" id="MobiDB-lite"/>
    </source>
</evidence>
<feature type="compositionally biased region" description="Basic and acidic residues" evidence="2">
    <location>
        <begin position="713"/>
        <end position="722"/>
    </location>
</feature>
<feature type="region of interest" description="Disordered" evidence="2">
    <location>
        <begin position="678"/>
        <end position="744"/>
    </location>
</feature>
<evidence type="ECO:0000313" key="5">
    <source>
        <dbReference type="Proteomes" id="UP001145021"/>
    </source>
</evidence>
<feature type="domain" description="Sister chromatid cohesion C-terminal" evidence="3">
    <location>
        <begin position="1360"/>
        <end position="1567"/>
    </location>
</feature>